<dbReference type="Proteomes" id="UP000235584">
    <property type="component" value="Chromosome"/>
</dbReference>
<dbReference type="RefSeq" id="WP_102244093.1">
    <property type="nucleotide sequence ID" value="NZ_CP030035.1"/>
</dbReference>
<proteinExistence type="predicted"/>
<dbReference type="PANTHER" id="PTHR30383:SF5">
    <property type="entry name" value="SGNH HYDROLASE-TYPE ESTERASE DOMAIN-CONTAINING PROTEIN"/>
    <property type="match status" value="1"/>
</dbReference>
<dbReference type="OrthoDB" id="9800698at2"/>
<feature type="domain" description="SGNH hydrolase-type esterase" evidence="1">
    <location>
        <begin position="50"/>
        <end position="150"/>
    </location>
</feature>
<dbReference type="EMBL" id="CP025704">
    <property type="protein sequence ID" value="AUN98802.1"/>
    <property type="molecule type" value="Genomic_DNA"/>
</dbReference>
<organism evidence="2 3">
    <name type="scientific">Bacteriovorax stolpii</name>
    <name type="common">Bdellovibrio stolpii</name>
    <dbReference type="NCBI Taxonomy" id="960"/>
    <lineage>
        <taxon>Bacteria</taxon>
        <taxon>Pseudomonadati</taxon>
        <taxon>Bdellovibrionota</taxon>
        <taxon>Bacteriovoracia</taxon>
        <taxon>Bacteriovoracales</taxon>
        <taxon>Bacteriovoracaceae</taxon>
        <taxon>Bacteriovorax</taxon>
    </lineage>
</organism>
<dbReference type="Gene3D" id="3.40.50.1110">
    <property type="entry name" value="SGNH hydrolase"/>
    <property type="match status" value="1"/>
</dbReference>
<keyword evidence="3" id="KW-1185">Reference proteome</keyword>
<dbReference type="InterPro" id="IPR036514">
    <property type="entry name" value="SGNH_hydro_sf"/>
</dbReference>
<dbReference type="AlphaFoldDB" id="A0A2K9NTH9"/>
<dbReference type="SUPFAM" id="SSF52266">
    <property type="entry name" value="SGNH hydrolase"/>
    <property type="match status" value="1"/>
</dbReference>
<evidence type="ECO:0000313" key="2">
    <source>
        <dbReference type="EMBL" id="AUN98802.1"/>
    </source>
</evidence>
<dbReference type="InterPro" id="IPR051532">
    <property type="entry name" value="Ester_Hydrolysis_Enzymes"/>
</dbReference>
<dbReference type="Pfam" id="PF13472">
    <property type="entry name" value="Lipase_GDSL_2"/>
    <property type="match status" value="1"/>
</dbReference>
<dbReference type="KEGG" id="bsto:C0V70_11960"/>
<dbReference type="PANTHER" id="PTHR30383">
    <property type="entry name" value="THIOESTERASE 1/PROTEASE 1/LYSOPHOSPHOLIPASE L1"/>
    <property type="match status" value="1"/>
</dbReference>
<dbReference type="InterPro" id="IPR013830">
    <property type="entry name" value="SGNH_hydro"/>
</dbReference>
<reference evidence="2 3" key="1">
    <citation type="submission" date="2018-01" db="EMBL/GenBank/DDBJ databases">
        <title>Complete genome sequence of Bacteriovorax stolpii DSM12778.</title>
        <authorList>
            <person name="Tang B."/>
            <person name="Chang J."/>
        </authorList>
    </citation>
    <scope>NUCLEOTIDE SEQUENCE [LARGE SCALE GENOMIC DNA]</scope>
    <source>
        <strain evidence="2 3">DSM 12778</strain>
    </source>
</reference>
<protein>
    <recommendedName>
        <fullName evidence="1">SGNH hydrolase-type esterase domain-containing protein</fullName>
    </recommendedName>
</protein>
<gene>
    <name evidence="2" type="ORF">C0V70_11960</name>
</gene>
<evidence type="ECO:0000259" key="1">
    <source>
        <dbReference type="Pfam" id="PF13472"/>
    </source>
</evidence>
<dbReference type="GO" id="GO:0004622">
    <property type="term" value="F:phosphatidylcholine lysophospholipase activity"/>
    <property type="evidence" value="ECO:0007669"/>
    <property type="project" value="TreeGrafter"/>
</dbReference>
<sequence>MKTLKKILIFSFVTLFFLELSLNTTAFVLQKIMQKSQESHIRGAKYKVLCIGESTTAWGGDVSYPSLLEKTLNLRFGDNAFQVINGGITGTTTRVLLEHTPRMIQEHEPDVGIVMTGINDLWSLADNDPEPWEAGLEWLSEYSRIAKFIRITLVNKKFSLREDTTHVIASGCGQTTHYSEVQTKFNDYVYRAGLMVEEGKAKEAIHFLESKAKLLNSNGYCSDSYPLLEKIIEIQRDALKNPKLALETVEMVLRSDVVPFHRPMFVNIKNNLREELKLPPDGITYATQTDYWENSSYKTNIQRIIRSFQEKGIPVVVMQYPRLPVAPLKRVIIAHEGVIFVENNDNFQKMMEKKQFSDLFSDGFGKVFGHFTPLGAQMVANTAALGVLEALDIKP</sequence>
<accession>A0A2K9NTH9</accession>
<name>A0A2K9NTH9_BACTC</name>
<evidence type="ECO:0000313" key="3">
    <source>
        <dbReference type="Proteomes" id="UP000235584"/>
    </source>
</evidence>